<gene>
    <name evidence="1" type="ORF">Amon02_000701500</name>
</gene>
<protein>
    <submittedName>
        <fullName evidence="1">Unnamed protein product</fullName>
    </submittedName>
</protein>
<reference evidence="1" key="1">
    <citation type="submission" date="2023-04" db="EMBL/GenBank/DDBJ databases">
        <title>Ambrosiozyma monospora NBRC 10751.</title>
        <authorList>
            <person name="Ichikawa N."/>
            <person name="Sato H."/>
            <person name="Tonouchi N."/>
        </authorList>
    </citation>
    <scope>NUCLEOTIDE SEQUENCE</scope>
    <source>
        <strain evidence="1">NBRC 10751</strain>
    </source>
</reference>
<dbReference type="EMBL" id="BSXS01005679">
    <property type="protein sequence ID" value="GME84681.1"/>
    <property type="molecule type" value="Genomic_DNA"/>
</dbReference>
<organism evidence="1 2">
    <name type="scientific">Ambrosiozyma monospora</name>
    <name type="common">Yeast</name>
    <name type="synonym">Endomycopsis monosporus</name>
    <dbReference type="NCBI Taxonomy" id="43982"/>
    <lineage>
        <taxon>Eukaryota</taxon>
        <taxon>Fungi</taxon>
        <taxon>Dikarya</taxon>
        <taxon>Ascomycota</taxon>
        <taxon>Saccharomycotina</taxon>
        <taxon>Pichiomycetes</taxon>
        <taxon>Pichiales</taxon>
        <taxon>Pichiaceae</taxon>
        <taxon>Ambrosiozyma</taxon>
    </lineage>
</organism>
<dbReference type="Proteomes" id="UP001165064">
    <property type="component" value="Unassembled WGS sequence"/>
</dbReference>
<name>A0ACB5TBA1_AMBMO</name>
<proteinExistence type="predicted"/>
<sequence>MKSHHHSKSSSGYANNFDNNGFSANGNSDNQYRNSLDYSSSNNVFYNNANKRFSQGWYSNSSSNTRNSGLFDDTLEDTKSTSNNTSMIEEENFFNLQQQYFNTPSSSPLVNKSTRSSRSFKVDQRPLSFQQDNSMLNNNTSNNDSNAANRIIETDDDGLCFSFTVTPNEVILMCSSDLMHMYMDKSIQFVQDALTSKEEQKEGDKVVLMPDEYVILQIACEGDSIGKKILELSQPLSKAKIPIFLTSNYYSDLILIPVKYKERALKIISSIPSDGSSSSTPMPTGIGIFSGDLKTNDVSLYGDDSNDKDKQDIDDVDLEKEVFKMFKESGIAPTFDLGLEMVWTGARSGSEVDVLKQVLLNISTLKIEA</sequence>
<accession>A0ACB5TBA1</accession>
<evidence type="ECO:0000313" key="2">
    <source>
        <dbReference type="Proteomes" id="UP001165064"/>
    </source>
</evidence>
<feature type="non-terminal residue" evidence="1">
    <location>
        <position position="369"/>
    </location>
</feature>
<keyword evidence="2" id="KW-1185">Reference proteome</keyword>
<evidence type="ECO:0000313" key="1">
    <source>
        <dbReference type="EMBL" id="GME84681.1"/>
    </source>
</evidence>
<comment type="caution">
    <text evidence="1">The sequence shown here is derived from an EMBL/GenBank/DDBJ whole genome shotgun (WGS) entry which is preliminary data.</text>
</comment>